<protein>
    <recommendedName>
        <fullName evidence="3">Knr4/Smi1-like domain-containing protein</fullName>
    </recommendedName>
</protein>
<proteinExistence type="predicted"/>
<dbReference type="PANTHER" id="PTHR47432">
    <property type="entry name" value="CELL WALL ASSEMBLY REGULATOR SMI1"/>
    <property type="match status" value="1"/>
</dbReference>
<reference evidence="4" key="1">
    <citation type="submission" date="2021-01" db="EMBL/GenBank/DDBJ databases">
        <title>Whole genome shotgun sequence of Planobispora takensis NBRC 109077.</title>
        <authorList>
            <person name="Komaki H."/>
            <person name="Tamura T."/>
        </authorList>
    </citation>
    <scope>NUCLEOTIDE SEQUENCE</scope>
    <source>
        <strain evidence="4">NBRC 109077</strain>
    </source>
</reference>
<organism evidence="4 5">
    <name type="scientific">Planobispora takensis</name>
    <dbReference type="NCBI Taxonomy" id="1367882"/>
    <lineage>
        <taxon>Bacteria</taxon>
        <taxon>Bacillati</taxon>
        <taxon>Actinomycetota</taxon>
        <taxon>Actinomycetes</taxon>
        <taxon>Streptosporangiales</taxon>
        <taxon>Streptosporangiaceae</taxon>
        <taxon>Planobispora</taxon>
    </lineage>
</organism>
<dbReference type="Proteomes" id="UP000634476">
    <property type="component" value="Unassembled WGS sequence"/>
</dbReference>
<dbReference type="InterPro" id="IPR037883">
    <property type="entry name" value="Knr4/Smi1-like_sf"/>
</dbReference>
<feature type="region of interest" description="Disordered" evidence="1">
    <location>
        <begin position="201"/>
        <end position="223"/>
    </location>
</feature>
<name>A0A8J3SSR9_9ACTN</name>
<comment type="caution">
    <text evidence="4">The sequence shown here is derived from an EMBL/GenBank/DDBJ whole genome shotgun (WGS) entry which is preliminary data.</text>
</comment>
<dbReference type="Gene3D" id="3.40.1580.10">
    <property type="entry name" value="SMI1/KNR4-like"/>
    <property type="match status" value="1"/>
</dbReference>
<evidence type="ECO:0000256" key="1">
    <source>
        <dbReference type="SAM" id="MobiDB-lite"/>
    </source>
</evidence>
<keyword evidence="2" id="KW-1133">Transmembrane helix</keyword>
<dbReference type="RefSeq" id="WP_203874046.1">
    <property type="nucleotide sequence ID" value="NZ_BOOK01000010.1"/>
</dbReference>
<keyword evidence="2" id="KW-0812">Transmembrane</keyword>
<dbReference type="InterPro" id="IPR051873">
    <property type="entry name" value="KNR4/SMI1_regulator"/>
</dbReference>
<dbReference type="InterPro" id="IPR018958">
    <property type="entry name" value="Knr4/Smi1-like_dom"/>
</dbReference>
<dbReference type="SUPFAM" id="SSF160631">
    <property type="entry name" value="SMI1/KNR4-like"/>
    <property type="match status" value="1"/>
</dbReference>
<evidence type="ECO:0000313" key="5">
    <source>
        <dbReference type="Proteomes" id="UP000634476"/>
    </source>
</evidence>
<gene>
    <name evidence="4" type="ORF">Pta02_16010</name>
</gene>
<keyword evidence="2" id="KW-0472">Membrane</keyword>
<dbReference type="SMART" id="SM00860">
    <property type="entry name" value="SMI1_KNR4"/>
    <property type="match status" value="1"/>
</dbReference>
<dbReference type="PANTHER" id="PTHR47432:SF1">
    <property type="entry name" value="CELL WALL ASSEMBLY REGULATOR SMI1"/>
    <property type="match status" value="1"/>
</dbReference>
<dbReference type="Pfam" id="PF09346">
    <property type="entry name" value="SMI1_KNR4"/>
    <property type="match status" value="1"/>
</dbReference>
<feature type="transmembrane region" description="Helical" evidence="2">
    <location>
        <begin position="12"/>
        <end position="30"/>
    </location>
</feature>
<evidence type="ECO:0000256" key="2">
    <source>
        <dbReference type="SAM" id="Phobius"/>
    </source>
</evidence>
<dbReference type="AlphaFoldDB" id="A0A8J3SSR9"/>
<feature type="domain" description="Knr4/Smi1-like" evidence="3">
    <location>
        <begin position="269"/>
        <end position="400"/>
    </location>
</feature>
<keyword evidence="5" id="KW-1185">Reference proteome</keyword>
<evidence type="ECO:0000259" key="3">
    <source>
        <dbReference type="SMART" id="SM00860"/>
    </source>
</evidence>
<evidence type="ECO:0000313" key="4">
    <source>
        <dbReference type="EMBL" id="GIH99592.1"/>
    </source>
</evidence>
<accession>A0A8J3SSR9</accession>
<dbReference type="EMBL" id="BOOK01000010">
    <property type="protein sequence ID" value="GIH99592.1"/>
    <property type="molecule type" value="Genomic_DNA"/>
</dbReference>
<sequence length="447" mass="48417">MRRLIDSRGVRLALAAVVAAAVIAAVCLRLRRAQDPARRSDAVSDPVRQDGVIAETAVRAESDLVSGPVSPWPPVPILGVPAPEDLRRYAGGPSAFRSGVEDFFGRPPREPLDDATRRRLNRWGAAGLALLLLAGGAQLVESAVFSKDPEPVTEIEVLTWHSREASGETCTENPLNGTASCVREEPGLSDEGFSQFAQDWQRPAPEGEKPEPIPDVGTIPDADCRPGTGAPRVRPISPEVTRAVNRQWRRIETWLRANAPRSHRTLGRPGSAEAIAEAEAGMGLRFPDALRASLLRHDGSVSAGDAWEFGFVGEVNLSTRQIHRTWRSLCEIDADDMVDGEYSDPRSEWWDGRMIPFSANGMGDHLVIDSAERDVGNTDHEGSIGFESVAGLRFRSYYALLKATADSLETGGALGYLKPEAVAGELEWEILDETTPPGGRTAPTTRP</sequence>